<reference evidence="1" key="2">
    <citation type="submission" date="2025-09" db="UniProtKB">
        <authorList>
            <consortium name="Ensembl"/>
        </authorList>
    </citation>
    <scope>IDENTIFICATION</scope>
</reference>
<protein>
    <submittedName>
        <fullName evidence="1">Uncharacterized protein</fullName>
    </submittedName>
</protein>
<reference evidence="1" key="1">
    <citation type="submission" date="2025-08" db="UniProtKB">
        <authorList>
            <consortium name="Ensembl"/>
        </authorList>
    </citation>
    <scope>IDENTIFICATION</scope>
</reference>
<evidence type="ECO:0000313" key="1">
    <source>
        <dbReference type="Ensembl" id="ENSPLAP00000015530.1"/>
    </source>
</evidence>
<accession>A0A3B3UQ85</accession>
<proteinExistence type="predicted"/>
<sequence length="79" mass="9140">KGKKRKNNHSFLRNINFASNVPFLKEYLVFTDILKHFNHNVTGYSLGVGDQNNPQAFLNQAVPVNSFSLFMFFSPEYQL</sequence>
<evidence type="ECO:0000313" key="2">
    <source>
        <dbReference type="Proteomes" id="UP000261500"/>
    </source>
</evidence>
<dbReference type="Ensembl" id="ENSPLAT00000024209.1">
    <property type="protein sequence ID" value="ENSPLAP00000015530.1"/>
    <property type="gene ID" value="ENSPLAG00000019480.1"/>
</dbReference>
<organism evidence="1 2">
    <name type="scientific">Poecilia latipinna</name>
    <name type="common">sailfin molly</name>
    <dbReference type="NCBI Taxonomy" id="48699"/>
    <lineage>
        <taxon>Eukaryota</taxon>
        <taxon>Metazoa</taxon>
        <taxon>Chordata</taxon>
        <taxon>Craniata</taxon>
        <taxon>Vertebrata</taxon>
        <taxon>Euteleostomi</taxon>
        <taxon>Actinopterygii</taxon>
        <taxon>Neopterygii</taxon>
        <taxon>Teleostei</taxon>
        <taxon>Neoteleostei</taxon>
        <taxon>Acanthomorphata</taxon>
        <taxon>Ovalentaria</taxon>
        <taxon>Atherinomorphae</taxon>
        <taxon>Cyprinodontiformes</taxon>
        <taxon>Poeciliidae</taxon>
        <taxon>Poeciliinae</taxon>
        <taxon>Poecilia</taxon>
    </lineage>
</organism>
<keyword evidence="2" id="KW-1185">Reference proteome</keyword>
<dbReference type="Proteomes" id="UP000261500">
    <property type="component" value="Unplaced"/>
</dbReference>
<dbReference type="AlphaFoldDB" id="A0A3B3UQ85"/>
<name>A0A3B3UQ85_9TELE</name>